<gene>
    <name evidence="1" type="ORF">PQJ61_16495</name>
</gene>
<organism evidence="1 2">
    <name type="scientific">Candidatus Thalassospirochaeta sargassi</name>
    <dbReference type="NCBI Taxonomy" id="3119039"/>
    <lineage>
        <taxon>Bacteria</taxon>
        <taxon>Pseudomonadati</taxon>
        <taxon>Spirochaetota</taxon>
        <taxon>Spirochaetia</taxon>
        <taxon>Spirochaetales</taxon>
        <taxon>Spirochaetaceae</taxon>
        <taxon>Candidatus Thalassospirochaeta</taxon>
    </lineage>
</organism>
<dbReference type="Gene3D" id="1.25.40.920">
    <property type="entry name" value="TRAP transporter T-component"/>
    <property type="match status" value="1"/>
</dbReference>
<reference evidence="1 2" key="1">
    <citation type="submission" date="2022-12" db="EMBL/GenBank/DDBJ databases">
        <title>Metagenome assembled genome from gulf of manar.</title>
        <authorList>
            <person name="Kohli P."/>
            <person name="Pk S."/>
            <person name="Venkata Ramana C."/>
            <person name="Sasikala C."/>
        </authorList>
    </citation>
    <scope>NUCLEOTIDE SEQUENCE [LARGE SCALE GENOMIC DNA]</scope>
    <source>
        <strain evidence="1">JB008</strain>
    </source>
</reference>
<dbReference type="InterPro" id="IPR031823">
    <property type="entry name" value="TatT"/>
</dbReference>
<dbReference type="PROSITE" id="PS51257">
    <property type="entry name" value="PROKAR_LIPOPROTEIN"/>
    <property type="match status" value="1"/>
</dbReference>
<proteinExistence type="predicted"/>
<dbReference type="Pfam" id="PF16811">
    <property type="entry name" value="TAtT"/>
    <property type="match status" value="2"/>
</dbReference>
<accession>A0AAJ1MPT8</accession>
<name>A0AAJ1MPT8_9SPIO</name>
<dbReference type="EMBL" id="JAQQAL010000044">
    <property type="protein sequence ID" value="MDC7228364.1"/>
    <property type="molecule type" value="Genomic_DNA"/>
</dbReference>
<sequence length="338" mass="37523">MKRISAVLMAVLLLLSLFSCVSIEDIAMRSAANMLSSDSGGANIFTMDDDPELIADALPLAMKLYEMVLASNPEHAAMQYATGKNFIMYANAFIQTPAGMLPDDEYLKQEVMLARAKRMYLRGRDYVIDGIELNHPGFITAVDDNRLDDAVSMLKEPEDAAMLYWAASAWIGAYSCDPFDFELASSLYVPSAMLLRALELDGGFSNGAIHDVFIQIYSSLPYSHILKAAESAPETTAKFNNEYYGSLGIADSLEKKTMHHFNTSLELSGGTNPGTYCSYASSVSVKKQNYKEYKSLLEKALEINPADYPENELVISIYQEKAAWMLEHAEDFFITLEE</sequence>
<evidence type="ECO:0000313" key="1">
    <source>
        <dbReference type="EMBL" id="MDC7228364.1"/>
    </source>
</evidence>
<protein>
    <submittedName>
        <fullName evidence="1">TRAP transporter TatT component family protein</fullName>
    </submittedName>
</protein>
<comment type="caution">
    <text evidence="1">The sequence shown here is derived from an EMBL/GenBank/DDBJ whole genome shotgun (WGS) entry which is preliminary data.</text>
</comment>
<evidence type="ECO:0000313" key="2">
    <source>
        <dbReference type="Proteomes" id="UP001221217"/>
    </source>
</evidence>
<dbReference type="InterPro" id="IPR038537">
    <property type="entry name" value="TatT_sf"/>
</dbReference>
<dbReference type="Proteomes" id="UP001221217">
    <property type="component" value="Unassembled WGS sequence"/>
</dbReference>
<dbReference type="AlphaFoldDB" id="A0AAJ1MPT8"/>